<keyword evidence="3" id="KW-0812">Transmembrane</keyword>
<feature type="compositionally biased region" description="Basic and acidic residues" evidence="2">
    <location>
        <begin position="403"/>
        <end position="412"/>
    </location>
</feature>
<feature type="region of interest" description="Disordered" evidence="2">
    <location>
        <begin position="339"/>
        <end position="460"/>
    </location>
</feature>
<evidence type="ECO:0000313" key="5">
    <source>
        <dbReference type="WBParaSite" id="HCON_00050390-00001"/>
    </source>
</evidence>
<accession>A0A7I4Y3H3</accession>
<feature type="compositionally biased region" description="Polar residues" evidence="2">
    <location>
        <begin position="447"/>
        <end position="459"/>
    </location>
</feature>
<dbReference type="AlphaFoldDB" id="A0A7I4Y3H3"/>
<dbReference type="WBParaSite" id="HCON_00050390-00001">
    <property type="protein sequence ID" value="HCON_00050390-00001"/>
    <property type="gene ID" value="HCON_00050390"/>
</dbReference>
<evidence type="ECO:0000256" key="3">
    <source>
        <dbReference type="SAM" id="Phobius"/>
    </source>
</evidence>
<evidence type="ECO:0000313" key="4">
    <source>
        <dbReference type="Proteomes" id="UP000025227"/>
    </source>
</evidence>
<name>A0A7I4Y3H3_HAECO</name>
<proteinExistence type="predicted"/>
<dbReference type="Proteomes" id="UP000025227">
    <property type="component" value="Unplaced"/>
</dbReference>
<evidence type="ECO:0000256" key="2">
    <source>
        <dbReference type="SAM" id="MobiDB-lite"/>
    </source>
</evidence>
<protein>
    <submittedName>
        <fullName evidence="5">Protein kinase domain-containing protein</fullName>
    </submittedName>
</protein>
<organism evidence="4 5">
    <name type="scientific">Haemonchus contortus</name>
    <name type="common">Barber pole worm</name>
    <dbReference type="NCBI Taxonomy" id="6289"/>
    <lineage>
        <taxon>Eukaryota</taxon>
        <taxon>Metazoa</taxon>
        <taxon>Ecdysozoa</taxon>
        <taxon>Nematoda</taxon>
        <taxon>Chromadorea</taxon>
        <taxon>Rhabditida</taxon>
        <taxon>Rhabditina</taxon>
        <taxon>Rhabditomorpha</taxon>
        <taxon>Strongyloidea</taxon>
        <taxon>Trichostrongylidae</taxon>
        <taxon>Haemonchus</taxon>
    </lineage>
</organism>
<feature type="compositionally biased region" description="Polar residues" evidence="2">
    <location>
        <begin position="292"/>
        <end position="302"/>
    </location>
</feature>
<feature type="compositionally biased region" description="Basic and acidic residues" evidence="2">
    <location>
        <begin position="434"/>
        <end position="443"/>
    </location>
</feature>
<feature type="region of interest" description="Disordered" evidence="2">
    <location>
        <begin position="290"/>
        <end position="319"/>
    </location>
</feature>
<feature type="compositionally biased region" description="Polar residues" evidence="2">
    <location>
        <begin position="339"/>
        <end position="352"/>
    </location>
</feature>
<feature type="transmembrane region" description="Helical" evidence="3">
    <location>
        <begin position="36"/>
        <end position="56"/>
    </location>
</feature>
<evidence type="ECO:0000256" key="1">
    <source>
        <dbReference type="SAM" id="Coils"/>
    </source>
</evidence>
<keyword evidence="3" id="KW-0472">Membrane</keyword>
<feature type="compositionally biased region" description="Basic and acidic residues" evidence="2">
    <location>
        <begin position="305"/>
        <end position="319"/>
    </location>
</feature>
<keyword evidence="3" id="KW-1133">Transmembrane helix</keyword>
<keyword evidence="4" id="KW-1185">Reference proteome</keyword>
<sequence>FVKNLRFCWSEIRHIVLKMSDCGCEVSIDVPTWAPAAIAFAVSVAVAIAVIVAYVLREMERHKTFYGREDKLSSREQLGEIKKKEEMDAYVLGRTSEEVLVIKSPAQKSPGAPGTARSGVKVMLRKKRIITTTPSKPPPTSIPGSLEQVSPNVVNFTIVYDKTGRAFELIDVLNKEPVVMGTRSKRAETLIQQIKDRLEAMTNHSFIVYGNLADSKWLVKGLENLEDNVEETNLQLRLNVDALGLKIMAYKMQAISAENAMMMSIRARTSEALPPEPTQATPASRWIARLGTTPQQGTTPNLETPHPESRRKSTEELDRRNKEMLRDAAKNLRQAIQSPTMDGGYSFSSPDRTNGIEKMSGTRKSLRGTPKGAMKRSFGPRSKEGKERYHKTKGFAEATPTRRSLDAKERHSPASSGTALGAVLIPTPPNDTGNGERKQRDLKTGSMPKSTVKKTQTSAEYDFKARKPTSIVL</sequence>
<reference evidence="5" key="1">
    <citation type="submission" date="2020-12" db="UniProtKB">
        <authorList>
            <consortium name="WormBaseParasite"/>
        </authorList>
    </citation>
    <scope>IDENTIFICATION</scope>
    <source>
        <strain evidence="5">MHco3</strain>
    </source>
</reference>
<dbReference type="OrthoDB" id="5867073at2759"/>
<feature type="coiled-coil region" evidence="1">
    <location>
        <begin position="184"/>
        <end position="242"/>
    </location>
</feature>
<keyword evidence="1" id="KW-0175">Coiled coil</keyword>